<evidence type="ECO:0000313" key="2">
    <source>
        <dbReference type="Proteomes" id="UP000271098"/>
    </source>
</evidence>
<keyword evidence="2" id="KW-1185">Reference proteome</keyword>
<name>A0A3P7NXS0_9BILA</name>
<protein>
    <submittedName>
        <fullName evidence="1">Uncharacterized protein</fullName>
    </submittedName>
</protein>
<reference evidence="1 2" key="1">
    <citation type="submission" date="2018-11" db="EMBL/GenBank/DDBJ databases">
        <authorList>
            <consortium name="Pathogen Informatics"/>
        </authorList>
    </citation>
    <scope>NUCLEOTIDE SEQUENCE [LARGE SCALE GENOMIC DNA]</scope>
</reference>
<proteinExistence type="predicted"/>
<accession>A0A3P7NXS0</accession>
<evidence type="ECO:0000313" key="1">
    <source>
        <dbReference type="EMBL" id="VDN34841.1"/>
    </source>
</evidence>
<gene>
    <name evidence="1" type="ORF">GPUH_LOCUS19898</name>
</gene>
<sequence length="89" mass="10101">MANTATVGQQQSVNVRQVSSVTIAWYLADRYAARICATNRSSTLRSSLLLLFQRHSLILRHCHQEVQLVQLHSDRAGSQRRQIVQLRGT</sequence>
<dbReference type="AlphaFoldDB" id="A0A3P7NXS0"/>
<organism evidence="1 2">
    <name type="scientific">Gongylonema pulchrum</name>
    <dbReference type="NCBI Taxonomy" id="637853"/>
    <lineage>
        <taxon>Eukaryota</taxon>
        <taxon>Metazoa</taxon>
        <taxon>Ecdysozoa</taxon>
        <taxon>Nematoda</taxon>
        <taxon>Chromadorea</taxon>
        <taxon>Rhabditida</taxon>
        <taxon>Spirurina</taxon>
        <taxon>Spiruromorpha</taxon>
        <taxon>Spiruroidea</taxon>
        <taxon>Gongylonematidae</taxon>
        <taxon>Gongylonema</taxon>
    </lineage>
</organism>
<dbReference type="EMBL" id="UYRT01089378">
    <property type="protein sequence ID" value="VDN34841.1"/>
    <property type="molecule type" value="Genomic_DNA"/>
</dbReference>
<dbReference type="Proteomes" id="UP000271098">
    <property type="component" value="Unassembled WGS sequence"/>
</dbReference>